<protein>
    <submittedName>
        <fullName evidence="2">Uncharacterized protein</fullName>
    </submittedName>
</protein>
<evidence type="ECO:0000313" key="3">
    <source>
        <dbReference type="Proteomes" id="UP000434223"/>
    </source>
</evidence>
<gene>
    <name evidence="2" type="ORF">GNE07_07380</name>
</gene>
<dbReference type="AlphaFoldDB" id="A0AAW9WDB4"/>
<dbReference type="EMBL" id="WNME01000004">
    <property type="protein sequence ID" value="MUB62879.1"/>
    <property type="molecule type" value="Genomic_DNA"/>
</dbReference>
<evidence type="ECO:0000313" key="2">
    <source>
        <dbReference type="EMBL" id="MUB62879.1"/>
    </source>
</evidence>
<dbReference type="RefSeq" id="WP_147335879.1">
    <property type="nucleotide sequence ID" value="NZ_CP102274.1"/>
</dbReference>
<reference evidence="2 3" key="1">
    <citation type="submission" date="2019-09" db="EMBL/GenBank/DDBJ databases">
        <title>Draft genome sequencing of Hungatella hathewayi 123Y-2.</title>
        <authorList>
            <person name="Lv Q."/>
            <person name="Li S."/>
        </authorList>
    </citation>
    <scope>NUCLEOTIDE SEQUENCE [LARGE SCALE GENOMIC DNA]</scope>
    <source>
        <strain evidence="2 3">123Y-2</strain>
    </source>
</reference>
<name>A0AAW9WDB4_9FIRM</name>
<dbReference type="Proteomes" id="UP000434223">
    <property type="component" value="Unassembled WGS sequence"/>
</dbReference>
<comment type="caution">
    <text evidence="2">The sequence shown here is derived from an EMBL/GenBank/DDBJ whole genome shotgun (WGS) entry which is preliminary data.</text>
</comment>
<proteinExistence type="predicted"/>
<feature type="region of interest" description="Disordered" evidence="1">
    <location>
        <begin position="82"/>
        <end position="106"/>
    </location>
</feature>
<sequence>MMGGTGETKIGKKHMEILLADLLISLLEVDEEEKTEMETFLEKYPFTALLREYPVLGLSVETERKLEAIAMLESYDGRDVSWRQSEPAGNISWTDSAGSPESVKGK</sequence>
<organism evidence="2 3">
    <name type="scientific">Hungatella hathewayi</name>
    <dbReference type="NCBI Taxonomy" id="154046"/>
    <lineage>
        <taxon>Bacteria</taxon>
        <taxon>Bacillati</taxon>
        <taxon>Bacillota</taxon>
        <taxon>Clostridia</taxon>
        <taxon>Lachnospirales</taxon>
        <taxon>Lachnospiraceae</taxon>
        <taxon>Hungatella</taxon>
    </lineage>
</organism>
<evidence type="ECO:0000256" key="1">
    <source>
        <dbReference type="SAM" id="MobiDB-lite"/>
    </source>
</evidence>
<dbReference type="GeneID" id="93147903"/>
<accession>A0AAW9WDB4</accession>